<dbReference type="GeneID" id="37219300"/>
<proteinExistence type="predicted"/>
<dbReference type="EMBL" id="KZ824475">
    <property type="protein sequence ID" value="RAK96441.1"/>
    <property type="molecule type" value="Genomic_DNA"/>
</dbReference>
<organism evidence="1 2">
    <name type="scientific">Aspergillus ibericus CBS 121593</name>
    <dbReference type="NCBI Taxonomy" id="1448316"/>
    <lineage>
        <taxon>Eukaryota</taxon>
        <taxon>Fungi</taxon>
        <taxon>Dikarya</taxon>
        <taxon>Ascomycota</taxon>
        <taxon>Pezizomycotina</taxon>
        <taxon>Eurotiomycetes</taxon>
        <taxon>Eurotiomycetidae</taxon>
        <taxon>Eurotiales</taxon>
        <taxon>Aspergillaceae</taxon>
        <taxon>Aspergillus</taxon>
        <taxon>Aspergillus subgen. Circumdati</taxon>
    </lineage>
</organism>
<name>A0A395GLQ4_9EURO</name>
<accession>A0A395GLQ4</accession>
<sequence length="173" mass="19680">MWMVVIMGFIMINVNHNNHNHWLCREFSNRFISFPFPPGLPRLVHWTVSARIDTKHLGTGGTGFRGRVLPESTAKGNSHGSTTYPAVGDVDVVLFRTKVQGKSAKSGFGFQARSMIRSVALAFISWRMKKDDPSRCYWLFTLWPSQPLLSKLVVLTTYCKWLETARRESFQAG</sequence>
<dbReference type="AlphaFoldDB" id="A0A395GLQ4"/>
<dbReference type="Proteomes" id="UP000249402">
    <property type="component" value="Unassembled WGS sequence"/>
</dbReference>
<reference evidence="1 2" key="1">
    <citation type="submission" date="2018-02" db="EMBL/GenBank/DDBJ databases">
        <title>The genomes of Aspergillus section Nigri reveals drivers in fungal speciation.</title>
        <authorList>
            <consortium name="DOE Joint Genome Institute"/>
            <person name="Vesth T.C."/>
            <person name="Nybo J."/>
            <person name="Theobald S."/>
            <person name="Brandl J."/>
            <person name="Frisvad J.C."/>
            <person name="Nielsen K.F."/>
            <person name="Lyhne E.K."/>
            <person name="Kogle M.E."/>
            <person name="Kuo A."/>
            <person name="Riley R."/>
            <person name="Clum A."/>
            <person name="Nolan M."/>
            <person name="Lipzen A."/>
            <person name="Salamov A."/>
            <person name="Henrissat B."/>
            <person name="Wiebenga A."/>
            <person name="De vries R.P."/>
            <person name="Grigoriev I.V."/>
            <person name="Mortensen U.H."/>
            <person name="Andersen M.R."/>
            <person name="Baker S.E."/>
        </authorList>
    </citation>
    <scope>NUCLEOTIDE SEQUENCE [LARGE SCALE GENOMIC DNA]</scope>
    <source>
        <strain evidence="1 2">CBS 121593</strain>
    </source>
</reference>
<protein>
    <submittedName>
        <fullName evidence="1">Uncharacterized protein</fullName>
    </submittedName>
</protein>
<keyword evidence="2" id="KW-1185">Reference proteome</keyword>
<gene>
    <name evidence="1" type="ORF">BO80DRAFT_227403</name>
</gene>
<evidence type="ECO:0000313" key="2">
    <source>
        <dbReference type="Proteomes" id="UP000249402"/>
    </source>
</evidence>
<evidence type="ECO:0000313" key="1">
    <source>
        <dbReference type="EMBL" id="RAK96441.1"/>
    </source>
</evidence>
<dbReference type="VEuPathDB" id="FungiDB:BO80DRAFT_227403"/>
<dbReference type="RefSeq" id="XP_025570769.1">
    <property type="nucleotide sequence ID" value="XM_025714435.1"/>
</dbReference>